<dbReference type="RefSeq" id="WP_129183049.1">
    <property type="nucleotide sequence ID" value="NZ_JAGIOG010000001.1"/>
</dbReference>
<dbReference type="EMBL" id="SDPP02000002">
    <property type="protein sequence ID" value="KAA1378245.1"/>
    <property type="molecule type" value="Genomic_DNA"/>
</dbReference>
<dbReference type="InterPro" id="IPR056934">
    <property type="entry name" value="SH3_Rv0428c"/>
</dbReference>
<feature type="domain" description="N-acetyltransferase" evidence="1">
    <location>
        <begin position="190"/>
        <end position="322"/>
    </location>
</feature>
<keyword evidence="3" id="KW-1185">Reference proteome</keyword>
<dbReference type="GO" id="GO:0016747">
    <property type="term" value="F:acyltransferase activity, transferring groups other than amino-acyl groups"/>
    <property type="evidence" value="ECO:0007669"/>
    <property type="project" value="InterPro"/>
</dbReference>
<reference evidence="2" key="1">
    <citation type="submission" date="2019-09" db="EMBL/GenBank/DDBJ databases">
        <authorList>
            <person name="Li J."/>
        </authorList>
    </citation>
    <scope>NUCLEOTIDE SEQUENCE [LARGE SCALE GENOMIC DNA]</scope>
    <source>
        <strain evidence="2">NRBC 14897</strain>
    </source>
</reference>
<comment type="caution">
    <text evidence="2">The sequence shown here is derived from an EMBL/GenBank/DDBJ whole genome shotgun (WGS) entry which is preliminary data.</text>
</comment>
<dbReference type="InterPro" id="IPR016181">
    <property type="entry name" value="Acyl_CoA_acyltransferase"/>
</dbReference>
<dbReference type="PROSITE" id="PS51186">
    <property type="entry name" value="GNAT"/>
    <property type="match status" value="1"/>
</dbReference>
<proteinExistence type="predicted"/>
<dbReference type="Proteomes" id="UP001515100">
    <property type="component" value="Unassembled WGS sequence"/>
</dbReference>
<evidence type="ECO:0000313" key="3">
    <source>
        <dbReference type="Proteomes" id="UP001515100"/>
    </source>
</evidence>
<dbReference type="InterPro" id="IPR000182">
    <property type="entry name" value="GNAT_dom"/>
</dbReference>
<dbReference type="Gene3D" id="3.40.630.30">
    <property type="match status" value="1"/>
</dbReference>
<dbReference type="OrthoDB" id="9775595at2"/>
<dbReference type="InterPro" id="IPR056935">
    <property type="entry name" value="Rv0428c-like_C"/>
</dbReference>
<protein>
    <submittedName>
        <fullName evidence="2">GNAT family N-acetyltransferase</fullName>
    </submittedName>
</protein>
<dbReference type="AlphaFoldDB" id="A0A641APS2"/>
<evidence type="ECO:0000313" key="2">
    <source>
        <dbReference type="EMBL" id="KAA1378245.1"/>
    </source>
</evidence>
<accession>A0A641APS2</accession>
<dbReference type="Pfam" id="PF24551">
    <property type="entry name" value="SH3_Rv0428c"/>
    <property type="match status" value="1"/>
</dbReference>
<dbReference type="SUPFAM" id="SSF55729">
    <property type="entry name" value="Acyl-CoA N-acyltransferases (Nat)"/>
    <property type="match status" value="1"/>
</dbReference>
<name>A0A641APS2_9ACTN</name>
<evidence type="ECO:0000259" key="1">
    <source>
        <dbReference type="PROSITE" id="PS51186"/>
    </source>
</evidence>
<gene>
    <name evidence="2" type="ORF">ESP62_007665</name>
</gene>
<dbReference type="CDD" id="cd04301">
    <property type="entry name" value="NAT_SF"/>
    <property type="match status" value="1"/>
</dbReference>
<sequence length="322" mass="34156">MTLDAAAVGARIVVRHETGGTGPTGGPQMTDVVGHVRAVDDSVVTVELRDGSTRSVELSTVVTWKRVPDRPVRRRRAVAIDPDELTRITSRGWPAVESVALGDWELRHAGRFTGRANSVAVTGSPGLPFAEALDRVLAFYRERSAPALAQVVVGSENDRLLAAAGWTPTAGYHGGAVVQVADLGASYTSDAVARVSPTADDEWLSHYGRVDDPASARAVMEGPARVAFVSIGAPTVAIGRVVVTGEWAGLSAVEVDVAARRQGLARRIVETSLAWAASEGADKAYLQTMRSNTAALALYRPYGFVDHHDYVYREPGTGFSQG</sequence>
<dbReference type="Pfam" id="PF24553">
    <property type="entry name" value="Rv0428c_C"/>
    <property type="match status" value="1"/>
</dbReference>
<organism evidence="2 3">
    <name type="scientific">Aeromicrobium fastidiosum</name>
    <dbReference type="NCBI Taxonomy" id="52699"/>
    <lineage>
        <taxon>Bacteria</taxon>
        <taxon>Bacillati</taxon>
        <taxon>Actinomycetota</taxon>
        <taxon>Actinomycetes</taxon>
        <taxon>Propionibacteriales</taxon>
        <taxon>Nocardioidaceae</taxon>
        <taxon>Aeromicrobium</taxon>
    </lineage>
</organism>